<dbReference type="Proteomes" id="UP000199013">
    <property type="component" value="Unassembled WGS sequence"/>
</dbReference>
<proteinExistence type="predicted"/>
<evidence type="ECO:0000313" key="3">
    <source>
        <dbReference type="Proteomes" id="UP000199013"/>
    </source>
</evidence>
<sequence length="60" mass="6343">MSTDRMGPPARLDASGQPGSPVAATVERLSAAVRVGSDAVFVLYGLGMDDVFVGRDYQER</sequence>
<evidence type="ECO:0000313" key="2">
    <source>
        <dbReference type="EMBL" id="SBW29072.1"/>
    </source>
</evidence>
<feature type="region of interest" description="Disordered" evidence="1">
    <location>
        <begin position="1"/>
        <end position="21"/>
    </location>
</feature>
<name>A0A1C3PGV9_9ACTN</name>
<organism evidence="2 3">
    <name type="scientific">Candidatus Protofrankia californiensis</name>
    <dbReference type="NCBI Taxonomy" id="1839754"/>
    <lineage>
        <taxon>Bacteria</taxon>
        <taxon>Bacillati</taxon>
        <taxon>Actinomycetota</taxon>
        <taxon>Actinomycetes</taxon>
        <taxon>Frankiales</taxon>
        <taxon>Frankiaceae</taxon>
        <taxon>Protofrankia</taxon>
    </lineage>
</organism>
<gene>
    <name evidence="2" type="ORF">FDG2_6400</name>
</gene>
<accession>A0A1C3PGV9</accession>
<dbReference type="AlphaFoldDB" id="A0A1C3PGV9"/>
<evidence type="ECO:0000256" key="1">
    <source>
        <dbReference type="SAM" id="MobiDB-lite"/>
    </source>
</evidence>
<keyword evidence="3" id="KW-1185">Reference proteome</keyword>
<dbReference type="EMBL" id="FLUV01002647">
    <property type="protein sequence ID" value="SBW29072.1"/>
    <property type="molecule type" value="Genomic_DNA"/>
</dbReference>
<protein>
    <submittedName>
        <fullName evidence="2">Uncharacterized protein</fullName>
    </submittedName>
</protein>
<reference evidence="3" key="1">
    <citation type="submission" date="2016-02" db="EMBL/GenBank/DDBJ databases">
        <authorList>
            <person name="Wibberg D."/>
        </authorList>
    </citation>
    <scope>NUCLEOTIDE SEQUENCE [LARGE SCALE GENOMIC DNA]</scope>
</reference>